<accession>A0A2N9FXC2</accession>
<dbReference type="EMBL" id="OIVN01001238">
    <property type="protein sequence ID" value="SPC91639.1"/>
    <property type="molecule type" value="Genomic_DNA"/>
</dbReference>
<dbReference type="Pfam" id="PF00078">
    <property type="entry name" value="RVT_1"/>
    <property type="match status" value="1"/>
</dbReference>
<evidence type="ECO:0000256" key="1">
    <source>
        <dbReference type="SAM" id="MobiDB-lite"/>
    </source>
</evidence>
<dbReference type="InterPro" id="IPR036691">
    <property type="entry name" value="Endo/exonu/phosph_ase_sf"/>
</dbReference>
<protein>
    <recommendedName>
        <fullName evidence="2">Reverse transcriptase domain-containing protein</fullName>
    </recommendedName>
</protein>
<dbReference type="Gene3D" id="3.60.10.10">
    <property type="entry name" value="Endonuclease/exonuclease/phosphatase"/>
    <property type="match status" value="1"/>
</dbReference>
<dbReference type="InterPro" id="IPR026960">
    <property type="entry name" value="RVT-Znf"/>
</dbReference>
<dbReference type="InterPro" id="IPR000477">
    <property type="entry name" value="RT_dom"/>
</dbReference>
<dbReference type="PROSITE" id="PS50878">
    <property type="entry name" value="RT_POL"/>
    <property type="match status" value="1"/>
</dbReference>
<feature type="domain" description="Reverse transcriptase" evidence="2">
    <location>
        <begin position="1005"/>
        <end position="1285"/>
    </location>
</feature>
<name>A0A2N9FXC2_FAGSY</name>
<dbReference type="SUPFAM" id="SSF56219">
    <property type="entry name" value="DNase I-like"/>
    <property type="match status" value="1"/>
</dbReference>
<dbReference type="PANTHER" id="PTHR33116">
    <property type="entry name" value="REVERSE TRANSCRIPTASE ZINC-BINDING DOMAIN-CONTAINING PROTEIN-RELATED-RELATED"/>
    <property type="match status" value="1"/>
</dbReference>
<gene>
    <name evidence="3" type="ORF">FSB_LOCUS19521</name>
</gene>
<sequence length="1694" mass="192764">MAALQRGVGHKRSFRIEAKRFDIEWEGRGLSQIKFSESGKHHQCTVLMGKGGARWLGRCLVENITREKERAFVHTFLENGKTYVNRRESNSFGRFVDVTECGRGGRRGRIVIPEGQKQGGWRGFLKELQLLLDPEQKDKPDGSKVVECVNTQGNRGEKSYAATVIEGRLKQSAKIVEKDNQKVERDMTKQAVVATTVTANVKGKKSIGEISVEIPQFVPPIKKRFPLRFFPNATPRRDNRDFGKGLTITLKENGQRVVSRNISAKHTSNTNELIQMGIRKDIEVGVGPTNKKGKWVPRQRGTGPVQGSGHFIKESPGQSTSVEDILKTSMGSCNRPTFEVGETSAGNIGLEVSPKVKMQIQPIPEIKPSSMKSTKDILDVSSALTTETRSTCEKNRASFSASNRQLLGRLGRWWSEMIELRSTVPMVVEKDLGVSYGENQENQEQAVVVMNDDSGALMIEPLAVDWSMADQVSLDTPLLVNSKNDTDQPSDWVMGQLKKVGKALGASYEGNEEVVMKMLQNIEARKILKGDTRQGSKRKRQLVSKGQRELRGLISNINYEPRTPESQRKMIRSLWGSPHVDWISLGSNGASGGILLMWNKRVLEKIDEAHGYYSLSCKFRTVSSQFEWVFTGVYGPNLDRERGILWEELAGIVSWWEALWCIGGDFNVIRFPSEKSGVAGFTASMHDFSDFIAEFGLLDNPLEGGRFTWSNNRESVSMSRIDHFLFSSDWADHFGLVTQRRLPRVLSDHFPILLDCGRIIGGKRPFRFEKMWLKAEDFVDRVQGWWNSYSFSSSASFIVANKLKALKADLKQWNSQEFGNVTLKLQGVLHDIQRLEGMAENRALTEEEKVEKSNLNIEWEKLSLLKEISWRQKSRVNWLKEGDKNTKYFHSVANSHCRNNSIRQISIDGELSSNQDGIKAYICSFYQNLYKEEYYCRPLLDSLIFNVIQGEDVTWLERPFEEDEVTLVVQSMNGDKSPGPDGFPMSFFHACWQVVKGDIMDVFAEFYATGSLERSLNVTFLTLIPKKANAEEVRDFRPISLLGSVYKIVAKLLANRLSTVLGQLVSSPQNAFVKGRQITDLVLIANETLDSRLKDKLLGVICKLDIEKAYNHVNWHFLLYVLDRCGFPRKWCQWIYYCISTVRFSILINGSPEGFFGSTRGIRQGDPLSPLLFVLIMEALSRMMNKVVEEGLLSGFQVGALGSDVLCISHLLFADDTLVFSDANPDHILHLWFLFTWFEAISGLKINLSKLEMVLVGQVLNIDVLAGILGCNITHLPMSYLGLPLGAKFKSKQIWDPILEKMERKLAGWQRMYLSKGGRVTLIKSTLSSLPTYFLSLFPIPVSVAARIDTIQRNFLWGGMGEGKKFHLMNWSQVCQPQHLGGWTSATIPGPYGVGLWKNIRKDWVHFAQYLRFEVGDGTRIKFWTDPWCESGPLKEAFPELYNISRDKEAWVADHLNYQNEVVTWSLNFIRPAHDWELEMISSFMDVLYQSGVKGYGPDKVWWQKSSGKGFQVKSFYKTLLPSIGTSVPWKIIWKTKVSPRVRFFVWTAAMDRILTVQNLRRHHVMVIDWCYMCKASGESTDHLLLHCPIVYDLWSCIFSLFGLQWVMPKGVLELLACWGEGRGKSKIQDLWNSIPHGIFWVLWWERNSRAFEGKERSVLELKWFLIRTLMDWSNATGSILFLLFLNFLDFCML</sequence>
<dbReference type="CDD" id="cd01650">
    <property type="entry name" value="RT_nLTR_like"/>
    <property type="match status" value="1"/>
</dbReference>
<evidence type="ECO:0000259" key="2">
    <source>
        <dbReference type="PROSITE" id="PS50878"/>
    </source>
</evidence>
<dbReference type="SUPFAM" id="SSF56672">
    <property type="entry name" value="DNA/RNA polymerases"/>
    <property type="match status" value="1"/>
</dbReference>
<organism evidence="3">
    <name type="scientific">Fagus sylvatica</name>
    <name type="common">Beechnut</name>
    <dbReference type="NCBI Taxonomy" id="28930"/>
    <lineage>
        <taxon>Eukaryota</taxon>
        <taxon>Viridiplantae</taxon>
        <taxon>Streptophyta</taxon>
        <taxon>Embryophyta</taxon>
        <taxon>Tracheophyta</taxon>
        <taxon>Spermatophyta</taxon>
        <taxon>Magnoliopsida</taxon>
        <taxon>eudicotyledons</taxon>
        <taxon>Gunneridae</taxon>
        <taxon>Pentapetalae</taxon>
        <taxon>rosids</taxon>
        <taxon>fabids</taxon>
        <taxon>Fagales</taxon>
        <taxon>Fagaceae</taxon>
        <taxon>Fagus</taxon>
    </lineage>
</organism>
<dbReference type="PANTHER" id="PTHR33116:SF78">
    <property type="entry name" value="OS12G0587133 PROTEIN"/>
    <property type="match status" value="1"/>
</dbReference>
<dbReference type="Pfam" id="PF13966">
    <property type="entry name" value="zf-RVT"/>
    <property type="match status" value="1"/>
</dbReference>
<feature type="region of interest" description="Disordered" evidence="1">
    <location>
        <begin position="289"/>
        <end position="320"/>
    </location>
</feature>
<evidence type="ECO:0000313" key="3">
    <source>
        <dbReference type="EMBL" id="SPC91639.1"/>
    </source>
</evidence>
<dbReference type="InterPro" id="IPR043502">
    <property type="entry name" value="DNA/RNA_pol_sf"/>
</dbReference>
<reference evidence="3" key="1">
    <citation type="submission" date="2018-02" db="EMBL/GenBank/DDBJ databases">
        <authorList>
            <person name="Cohen D.B."/>
            <person name="Kent A.D."/>
        </authorList>
    </citation>
    <scope>NUCLEOTIDE SEQUENCE</scope>
</reference>
<proteinExistence type="predicted"/>